<proteinExistence type="predicted"/>
<dbReference type="SUPFAM" id="SSF53448">
    <property type="entry name" value="Nucleotide-diphospho-sugar transferases"/>
    <property type="match status" value="1"/>
</dbReference>
<evidence type="ECO:0000256" key="1">
    <source>
        <dbReference type="ARBA" id="ARBA00004141"/>
    </source>
</evidence>
<comment type="subcellular location">
    <subcellularLocation>
        <location evidence="1">Membrane</location>
        <topology evidence="1">Multi-pass membrane protein</topology>
    </subcellularLocation>
</comment>
<evidence type="ECO:0000256" key="5">
    <source>
        <dbReference type="ARBA" id="ARBA00022989"/>
    </source>
</evidence>
<dbReference type="InterPro" id="IPR050256">
    <property type="entry name" value="Glycosyltransferase_2"/>
</dbReference>
<dbReference type="InterPro" id="IPR001173">
    <property type="entry name" value="Glyco_trans_2-like"/>
</dbReference>
<evidence type="ECO:0000313" key="10">
    <source>
        <dbReference type="EMBL" id="WMW64181.1"/>
    </source>
</evidence>
<dbReference type="Gene3D" id="3.90.550.10">
    <property type="entry name" value="Spore Coat Polysaccharide Biosynthesis Protein SpsA, Chain A"/>
    <property type="match status" value="1"/>
</dbReference>
<feature type="compositionally biased region" description="Low complexity" evidence="7">
    <location>
        <begin position="364"/>
        <end position="383"/>
    </location>
</feature>
<dbReference type="RefSeq" id="WP_309540288.1">
    <property type="nucleotide sequence ID" value="NZ_CP133659.1"/>
</dbReference>
<evidence type="ECO:0000256" key="7">
    <source>
        <dbReference type="SAM" id="MobiDB-lite"/>
    </source>
</evidence>
<feature type="domain" description="Glycosyltransferase 2-like" evidence="9">
    <location>
        <begin position="12"/>
        <end position="173"/>
    </location>
</feature>
<keyword evidence="11" id="KW-1185">Reference proteome</keyword>
<evidence type="ECO:0000313" key="11">
    <source>
        <dbReference type="Proteomes" id="UP001180616"/>
    </source>
</evidence>
<feature type="transmembrane region" description="Helical" evidence="8">
    <location>
        <begin position="236"/>
        <end position="257"/>
    </location>
</feature>
<keyword evidence="3" id="KW-0808">Transferase</keyword>
<accession>A0ABY9QXB4</accession>
<evidence type="ECO:0000256" key="4">
    <source>
        <dbReference type="ARBA" id="ARBA00022692"/>
    </source>
</evidence>
<feature type="transmembrane region" description="Helical" evidence="8">
    <location>
        <begin position="269"/>
        <end position="294"/>
    </location>
</feature>
<dbReference type="Pfam" id="PF00535">
    <property type="entry name" value="Glycos_transf_2"/>
    <property type="match status" value="1"/>
</dbReference>
<gene>
    <name evidence="10" type="ORF">KPS_002169</name>
</gene>
<name>A0ABY9QXB4_9BACT</name>
<dbReference type="CDD" id="cd04187">
    <property type="entry name" value="DPM1_like_bac"/>
    <property type="match status" value="1"/>
</dbReference>
<evidence type="ECO:0000256" key="3">
    <source>
        <dbReference type="ARBA" id="ARBA00022679"/>
    </source>
</evidence>
<evidence type="ECO:0000256" key="2">
    <source>
        <dbReference type="ARBA" id="ARBA00022676"/>
    </source>
</evidence>
<keyword evidence="5 8" id="KW-1133">Transmembrane helix</keyword>
<dbReference type="EMBL" id="CP133659">
    <property type="protein sequence ID" value="WMW64181.1"/>
    <property type="molecule type" value="Genomic_DNA"/>
</dbReference>
<organism evidence="10 11">
    <name type="scientific">Nitratidesulfovibrio liaohensis</name>
    <dbReference type="NCBI Taxonomy" id="2604158"/>
    <lineage>
        <taxon>Bacteria</taxon>
        <taxon>Pseudomonadati</taxon>
        <taxon>Thermodesulfobacteriota</taxon>
        <taxon>Desulfovibrionia</taxon>
        <taxon>Desulfovibrionales</taxon>
        <taxon>Desulfovibrionaceae</taxon>
        <taxon>Nitratidesulfovibrio</taxon>
    </lineage>
</organism>
<evidence type="ECO:0000259" key="9">
    <source>
        <dbReference type="Pfam" id="PF00535"/>
    </source>
</evidence>
<evidence type="ECO:0000256" key="6">
    <source>
        <dbReference type="ARBA" id="ARBA00023136"/>
    </source>
</evidence>
<keyword evidence="2" id="KW-0328">Glycosyltransferase</keyword>
<keyword evidence="4 8" id="KW-0812">Transmembrane</keyword>
<dbReference type="PANTHER" id="PTHR48090">
    <property type="entry name" value="UNDECAPRENYL-PHOSPHATE 4-DEOXY-4-FORMAMIDO-L-ARABINOSE TRANSFERASE-RELATED"/>
    <property type="match status" value="1"/>
</dbReference>
<evidence type="ECO:0000256" key="8">
    <source>
        <dbReference type="SAM" id="Phobius"/>
    </source>
</evidence>
<dbReference type="PANTHER" id="PTHR48090:SF1">
    <property type="entry name" value="PROPHAGE BACTOPRENOL GLUCOSYL TRANSFERASE HOMOLOG"/>
    <property type="match status" value="1"/>
</dbReference>
<dbReference type="Proteomes" id="UP001180616">
    <property type="component" value="Chromosome"/>
</dbReference>
<sequence length="383" mass="41428">MPGADPRRRVVSLVVPVLNEEDAVPLFLSTVRTIVDREPYDFEFVFVNDGSNDRTVEVLLAEHARDPRVKLVDLSRNFGKELAPAAGLQAARGDAVVPMDVDLQDPPEVLPDFLRAWEQGAEVVVGVRRARSSDTVGKRVSARLFYRLFNRVSGNPIVPDAGDYRLLSRPAVDALNALPERVRFTKGLYTWVGFRQVAVFFDRAPRSAGAGKWKPWKLWNFAIDGLTGFSTLPLRVWSYLGMLVALAGFVYAAIIAGRTLLFGAQVPGYASFMVTLLTLGGLVMVSLGIIGEYLGRVYEEVKRRPQYVVRRRVGLDGPGEAQGDGPNSPLGVTSGHCPCCGAEMTGQARPAPVSSPACQPPHRGISSSTSSDGSSGNSGPHPA</sequence>
<protein>
    <submittedName>
        <fullName evidence="10">Glycosyltransferase family 2 protein</fullName>
    </submittedName>
</protein>
<dbReference type="InterPro" id="IPR029044">
    <property type="entry name" value="Nucleotide-diphossugar_trans"/>
</dbReference>
<reference evidence="10" key="1">
    <citation type="submission" date="2023-09" db="EMBL/GenBank/DDBJ databases">
        <authorList>
            <consortium name="CW5 consortium"/>
            <person name="Lu C.-W."/>
        </authorList>
    </citation>
    <scope>NUCLEOTIDE SEQUENCE</scope>
    <source>
        <strain evidence="10">KPS</strain>
    </source>
</reference>
<feature type="region of interest" description="Disordered" evidence="7">
    <location>
        <begin position="346"/>
        <end position="383"/>
    </location>
</feature>
<keyword evidence="6 8" id="KW-0472">Membrane</keyword>